<keyword evidence="4 6" id="KW-1133">Transmembrane helix</keyword>
<evidence type="ECO:0000313" key="9">
    <source>
        <dbReference type="Proteomes" id="UP000011135"/>
    </source>
</evidence>
<dbReference type="OrthoDB" id="1123412at2"/>
<name>L8JK82_9BACT</name>
<keyword evidence="2" id="KW-1003">Cell membrane</keyword>
<evidence type="ECO:0000256" key="1">
    <source>
        <dbReference type="ARBA" id="ARBA00004651"/>
    </source>
</evidence>
<dbReference type="Pfam" id="PF13396">
    <property type="entry name" value="PLDc_N"/>
    <property type="match status" value="1"/>
</dbReference>
<evidence type="ECO:0000256" key="3">
    <source>
        <dbReference type="ARBA" id="ARBA00022692"/>
    </source>
</evidence>
<sequence length="62" mass="7048">MERIEILYAVILLANFGLVAYAIIRLIRKSFQNPRAFNTGWIWVVVLLQGIGALIYLAANKK</sequence>
<evidence type="ECO:0000256" key="2">
    <source>
        <dbReference type="ARBA" id="ARBA00022475"/>
    </source>
</evidence>
<evidence type="ECO:0000259" key="7">
    <source>
        <dbReference type="Pfam" id="PF13396"/>
    </source>
</evidence>
<keyword evidence="9" id="KW-1185">Reference proteome</keyword>
<dbReference type="GO" id="GO:0005886">
    <property type="term" value="C:plasma membrane"/>
    <property type="evidence" value="ECO:0007669"/>
    <property type="project" value="UniProtKB-SubCell"/>
</dbReference>
<evidence type="ECO:0000256" key="4">
    <source>
        <dbReference type="ARBA" id="ARBA00022989"/>
    </source>
</evidence>
<dbReference type="EMBL" id="AMZN01000078">
    <property type="protein sequence ID" value="ELR69301.1"/>
    <property type="molecule type" value="Genomic_DNA"/>
</dbReference>
<dbReference type="InterPro" id="IPR027379">
    <property type="entry name" value="CLS_N"/>
</dbReference>
<dbReference type="STRING" id="1237149.C900_05185"/>
<comment type="caution">
    <text evidence="8">The sequence shown here is derived from an EMBL/GenBank/DDBJ whole genome shotgun (WGS) entry which is preliminary data.</text>
</comment>
<proteinExistence type="predicted"/>
<accession>L8JK82</accession>
<evidence type="ECO:0000313" key="8">
    <source>
        <dbReference type="EMBL" id="ELR69301.1"/>
    </source>
</evidence>
<feature type="domain" description="Cardiolipin synthase N-terminal" evidence="7">
    <location>
        <begin position="18"/>
        <end position="58"/>
    </location>
</feature>
<keyword evidence="5 6" id="KW-0472">Membrane</keyword>
<organism evidence="8 9">
    <name type="scientific">Fulvivirga imtechensis AK7</name>
    <dbReference type="NCBI Taxonomy" id="1237149"/>
    <lineage>
        <taxon>Bacteria</taxon>
        <taxon>Pseudomonadati</taxon>
        <taxon>Bacteroidota</taxon>
        <taxon>Cytophagia</taxon>
        <taxon>Cytophagales</taxon>
        <taxon>Fulvivirgaceae</taxon>
        <taxon>Fulvivirga</taxon>
    </lineage>
</organism>
<dbReference type="AlphaFoldDB" id="L8JK82"/>
<evidence type="ECO:0000256" key="6">
    <source>
        <dbReference type="SAM" id="Phobius"/>
    </source>
</evidence>
<dbReference type="RefSeq" id="WP_009582359.1">
    <property type="nucleotide sequence ID" value="NZ_AMZN01000078.1"/>
</dbReference>
<feature type="transmembrane region" description="Helical" evidence="6">
    <location>
        <begin position="6"/>
        <end position="27"/>
    </location>
</feature>
<gene>
    <name evidence="8" type="ORF">C900_05185</name>
</gene>
<dbReference type="Proteomes" id="UP000011135">
    <property type="component" value="Unassembled WGS sequence"/>
</dbReference>
<keyword evidence="3 6" id="KW-0812">Transmembrane</keyword>
<evidence type="ECO:0000256" key="5">
    <source>
        <dbReference type="ARBA" id="ARBA00023136"/>
    </source>
</evidence>
<feature type="transmembrane region" description="Helical" evidence="6">
    <location>
        <begin position="39"/>
        <end position="59"/>
    </location>
</feature>
<protein>
    <recommendedName>
        <fullName evidence="7">Cardiolipin synthase N-terminal domain-containing protein</fullName>
    </recommendedName>
</protein>
<comment type="subcellular location">
    <subcellularLocation>
        <location evidence="1">Cell membrane</location>
        <topology evidence="1">Multi-pass membrane protein</topology>
    </subcellularLocation>
</comment>
<reference evidence="8 9" key="1">
    <citation type="submission" date="2012-12" db="EMBL/GenBank/DDBJ databases">
        <title>Genome assembly of Fulvivirga imtechensis AK7.</title>
        <authorList>
            <person name="Nupur N."/>
            <person name="Khatri I."/>
            <person name="Kumar R."/>
            <person name="Subramanian S."/>
            <person name="Pinnaka A."/>
        </authorList>
    </citation>
    <scope>NUCLEOTIDE SEQUENCE [LARGE SCALE GENOMIC DNA]</scope>
    <source>
        <strain evidence="8 9">AK7</strain>
    </source>
</reference>